<evidence type="ECO:0000256" key="8">
    <source>
        <dbReference type="ARBA" id="ARBA00035285"/>
    </source>
</evidence>
<dbReference type="PROSITE" id="PS00464">
    <property type="entry name" value="RIBOSOMAL_L22"/>
    <property type="match status" value="1"/>
</dbReference>
<keyword evidence="7 9" id="KW-0687">Ribonucleoprotein</keyword>
<evidence type="ECO:0000256" key="3">
    <source>
        <dbReference type="ARBA" id="ARBA00022640"/>
    </source>
</evidence>
<feature type="region of interest" description="Disordered" evidence="10">
    <location>
        <begin position="37"/>
        <end position="77"/>
    </location>
</feature>
<dbReference type="PANTHER" id="PTHR13501">
    <property type="entry name" value="CHLOROPLAST 50S RIBOSOMAL PROTEIN L22-RELATED"/>
    <property type="match status" value="1"/>
</dbReference>
<comment type="subcellular location">
    <subcellularLocation>
        <location evidence="1">Plastid</location>
    </subcellularLocation>
</comment>
<evidence type="ECO:0000313" key="11">
    <source>
        <dbReference type="EMBL" id="JAC67259.1"/>
    </source>
</evidence>
<feature type="compositionally biased region" description="Low complexity" evidence="10">
    <location>
        <begin position="45"/>
        <end position="69"/>
    </location>
</feature>
<dbReference type="Gene3D" id="3.90.470.10">
    <property type="entry name" value="Ribosomal protein L22/L17"/>
    <property type="match status" value="1"/>
</dbReference>
<dbReference type="GO" id="GO:0009536">
    <property type="term" value="C:plastid"/>
    <property type="evidence" value="ECO:0007669"/>
    <property type="project" value="UniProtKB-SubCell"/>
</dbReference>
<accession>A0A061R920</accession>
<feature type="non-terminal residue" evidence="11">
    <location>
        <position position="1"/>
    </location>
</feature>
<name>A0A061R920_9CHLO</name>
<dbReference type="GO" id="GO:0003735">
    <property type="term" value="F:structural constituent of ribosome"/>
    <property type="evidence" value="ECO:0007669"/>
    <property type="project" value="InterPro"/>
</dbReference>
<dbReference type="CDD" id="cd00336">
    <property type="entry name" value="Ribosomal_L22"/>
    <property type="match status" value="1"/>
</dbReference>
<dbReference type="GO" id="GO:0019843">
    <property type="term" value="F:rRNA binding"/>
    <property type="evidence" value="ECO:0007669"/>
    <property type="project" value="UniProtKB-KW"/>
</dbReference>
<comment type="similarity">
    <text evidence="2 9">Belongs to the universal ribosomal protein uL22 family.</text>
</comment>
<keyword evidence="4" id="KW-0699">rRNA-binding</keyword>
<evidence type="ECO:0000256" key="7">
    <source>
        <dbReference type="ARBA" id="ARBA00023274"/>
    </source>
</evidence>
<evidence type="ECO:0000256" key="10">
    <source>
        <dbReference type="SAM" id="MobiDB-lite"/>
    </source>
</evidence>
<reference evidence="11" key="1">
    <citation type="submission" date="2014-05" db="EMBL/GenBank/DDBJ databases">
        <title>The transcriptome of the halophilic microalga Tetraselmis sp. GSL018 isolated from the Great Salt Lake, Utah.</title>
        <authorList>
            <person name="Jinkerson R.E."/>
            <person name="D'Adamo S."/>
            <person name="Posewitz M.C."/>
        </authorList>
    </citation>
    <scope>NUCLEOTIDE SEQUENCE</scope>
    <source>
        <strain evidence="11">GSL018</strain>
    </source>
</reference>
<keyword evidence="6 9" id="KW-0689">Ribosomal protein</keyword>
<dbReference type="PANTHER" id="PTHR13501:SF10">
    <property type="entry name" value="LARGE RIBOSOMAL SUBUNIT PROTEIN UL22M"/>
    <property type="match status" value="1"/>
</dbReference>
<dbReference type="NCBIfam" id="TIGR01044">
    <property type="entry name" value="rplV_bact"/>
    <property type="match status" value="1"/>
</dbReference>
<evidence type="ECO:0000256" key="2">
    <source>
        <dbReference type="ARBA" id="ARBA00009451"/>
    </source>
</evidence>
<proteinExistence type="inferred from homology"/>
<dbReference type="InterPro" id="IPR047867">
    <property type="entry name" value="Ribosomal_uL22_bac/org-type"/>
</dbReference>
<sequence>PATAAARLQSLSLSRQHSATVVSRPQLRLLRSHVPSLSARSPVVTSAAASDSPEDSAAPTAAVAETVAETPEKEPEAGQEAVAILRNVRGSPDKVRRVLDTIRGKTYEEALIILEYMPYKACEPILKTLISAAANAKHNYGMRKPRLYVSTCFCDMATPLKRVRPRAQGRANKILKRMSHITIKVAEKPATA</sequence>
<dbReference type="AlphaFoldDB" id="A0A061R920"/>
<dbReference type="EMBL" id="GBEZ01019277">
    <property type="protein sequence ID" value="JAC67259.1"/>
    <property type="molecule type" value="Transcribed_RNA"/>
</dbReference>
<keyword evidence="5" id="KW-0694">RNA-binding</keyword>
<evidence type="ECO:0000256" key="6">
    <source>
        <dbReference type="ARBA" id="ARBA00022980"/>
    </source>
</evidence>
<dbReference type="InterPro" id="IPR005727">
    <property type="entry name" value="Ribosomal_uL22_bac/chlpt-type"/>
</dbReference>
<dbReference type="InterPro" id="IPR018260">
    <property type="entry name" value="Ribosomal_uL22_CS"/>
</dbReference>
<dbReference type="HAMAP" id="MF_01331_B">
    <property type="entry name" value="Ribosomal_uL22_B"/>
    <property type="match status" value="1"/>
</dbReference>
<evidence type="ECO:0000256" key="1">
    <source>
        <dbReference type="ARBA" id="ARBA00004474"/>
    </source>
</evidence>
<dbReference type="GO" id="GO:0015934">
    <property type="term" value="C:large ribosomal subunit"/>
    <property type="evidence" value="ECO:0007669"/>
    <property type="project" value="InterPro"/>
</dbReference>
<protein>
    <recommendedName>
        <fullName evidence="8">Large ribosomal subunit protein uL22c</fullName>
    </recommendedName>
</protein>
<dbReference type="SUPFAM" id="SSF54843">
    <property type="entry name" value="Ribosomal protein L22"/>
    <property type="match status" value="1"/>
</dbReference>
<dbReference type="GO" id="GO:0006412">
    <property type="term" value="P:translation"/>
    <property type="evidence" value="ECO:0007669"/>
    <property type="project" value="InterPro"/>
</dbReference>
<keyword evidence="3" id="KW-0934">Plastid</keyword>
<organism evidence="11">
    <name type="scientific">Tetraselmis sp. GSL018</name>
    <dbReference type="NCBI Taxonomy" id="582737"/>
    <lineage>
        <taxon>Eukaryota</taxon>
        <taxon>Viridiplantae</taxon>
        <taxon>Chlorophyta</taxon>
        <taxon>core chlorophytes</taxon>
        <taxon>Chlorodendrophyceae</taxon>
        <taxon>Chlorodendrales</taxon>
        <taxon>Chlorodendraceae</taxon>
        <taxon>Tetraselmis</taxon>
    </lineage>
</organism>
<gene>
    <name evidence="11" type="primary">RPLV</name>
    <name evidence="11" type="ORF">TSPGSL018_11591</name>
</gene>
<evidence type="ECO:0000256" key="4">
    <source>
        <dbReference type="ARBA" id="ARBA00022730"/>
    </source>
</evidence>
<evidence type="ECO:0000256" key="9">
    <source>
        <dbReference type="RuleBase" id="RU004005"/>
    </source>
</evidence>
<dbReference type="InterPro" id="IPR001063">
    <property type="entry name" value="Ribosomal_uL22"/>
</dbReference>
<dbReference type="InterPro" id="IPR036394">
    <property type="entry name" value="Ribosomal_uL22_sf"/>
</dbReference>
<evidence type="ECO:0000256" key="5">
    <source>
        <dbReference type="ARBA" id="ARBA00022884"/>
    </source>
</evidence>
<dbReference type="Pfam" id="PF00237">
    <property type="entry name" value="Ribosomal_L22"/>
    <property type="match status" value="1"/>
</dbReference>